<dbReference type="EMBL" id="JADNYJ010000079">
    <property type="protein sequence ID" value="KAF8889545.1"/>
    <property type="molecule type" value="Genomic_DNA"/>
</dbReference>
<feature type="region of interest" description="Disordered" evidence="1">
    <location>
        <begin position="252"/>
        <end position="276"/>
    </location>
</feature>
<gene>
    <name evidence="2" type="ORF">CPB84DRAFT_1941841</name>
</gene>
<organism evidence="2 3">
    <name type="scientific">Gymnopilus junonius</name>
    <name type="common">Spectacular rustgill mushroom</name>
    <name type="synonym">Gymnopilus spectabilis subsp. junonius</name>
    <dbReference type="NCBI Taxonomy" id="109634"/>
    <lineage>
        <taxon>Eukaryota</taxon>
        <taxon>Fungi</taxon>
        <taxon>Dikarya</taxon>
        <taxon>Basidiomycota</taxon>
        <taxon>Agaricomycotina</taxon>
        <taxon>Agaricomycetes</taxon>
        <taxon>Agaricomycetidae</taxon>
        <taxon>Agaricales</taxon>
        <taxon>Agaricineae</taxon>
        <taxon>Hymenogastraceae</taxon>
        <taxon>Gymnopilus</taxon>
    </lineage>
</organism>
<evidence type="ECO:0000256" key="1">
    <source>
        <dbReference type="SAM" id="MobiDB-lite"/>
    </source>
</evidence>
<keyword evidence="3" id="KW-1185">Reference proteome</keyword>
<evidence type="ECO:0000313" key="3">
    <source>
        <dbReference type="Proteomes" id="UP000724874"/>
    </source>
</evidence>
<reference evidence="2" key="1">
    <citation type="submission" date="2020-11" db="EMBL/GenBank/DDBJ databases">
        <authorList>
            <consortium name="DOE Joint Genome Institute"/>
            <person name="Ahrendt S."/>
            <person name="Riley R."/>
            <person name="Andreopoulos W."/>
            <person name="LaButti K."/>
            <person name="Pangilinan J."/>
            <person name="Ruiz-duenas F.J."/>
            <person name="Barrasa J.M."/>
            <person name="Sanchez-Garcia M."/>
            <person name="Camarero S."/>
            <person name="Miyauchi S."/>
            <person name="Serrano A."/>
            <person name="Linde D."/>
            <person name="Babiker R."/>
            <person name="Drula E."/>
            <person name="Ayuso-Fernandez I."/>
            <person name="Pacheco R."/>
            <person name="Padilla G."/>
            <person name="Ferreira P."/>
            <person name="Barriuso J."/>
            <person name="Kellner H."/>
            <person name="Castanera R."/>
            <person name="Alfaro M."/>
            <person name="Ramirez L."/>
            <person name="Pisabarro A.G."/>
            <person name="Kuo A."/>
            <person name="Tritt A."/>
            <person name="Lipzen A."/>
            <person name="He G."/>
            <person name="Yan M."/>
            <person name="Ng V."/>
            <person name="Cullen D."/>
            <person name="Martin F."/>
            <person name="Rosso M.-N."/>
            <person name="Henrissat B."/>
            <person name="Hibbett D."/>
            <person name="Martinez A.T."/>
            <person name="Grigoriev I.V."/>
        </authorList>
    </citation>
    <scope>NUCLEOTIDE SEQUENCE</scope>
    <source>
        <strain evidence="2">AH 44721</strain>
    </source>
</reference>
<name>A0A9P5NJU1_GYMJU</name>
<proteinExistence type="predicted"/>
<evidence type="ECO:0000313" key="2">
    <source>
        <dbReference type="EMBL" id="KAF8889545.1"/>
    </source>
</evidence>
<dbReference type="AlphaFoldDB" id="A0A9P5NJU1"/>
<feature type="compositionally biased region" description="Polar residues" evidence="1">
    <location>
        <begin position="178"/>
        <end position="199"/>
    </location>
</feature>
<accession>A0A9P5NJU1</accession>
<dbReference type="Proteomes" id="UP000724874">
    <property type="component" value="Unassembled WGS sequence"/>
</dbReference>
<feature type="region of interest" description="Disordered" evidence="1">
    <location>
        <begin position="176"/>
        <end position="207"/>
    </location>
</feature>
<protein>
    <submittedName>
        <fullName evidence="2">Uncharacterized protein</fullName>
    </submittedName>
</protein>
<comment type="caution">
    <text evidence="2">The sequence shown here is derived from an EMBL/GenBank/DDBJ whole genome shotgun (WGS) entry which is preliminary data.</text>
</comment>
<sequence length="313" mass="34999">MMNNAISNVRPFIATLIIIAEASRKEKPSERKLEPSAEATDLLQQLRDPQSNMYQFIRDGSKALITLLEETRSEDTPNRSEASNLRHYPKAQHYPSLSSPCRGRLVIDLQAVWPIVKFDRGHDILFDCRGMSLTGNNGRPQATMDPEVGNNQEDFLSVPVMGRSSLRSSSLEALYTLSRPQSPETNSTFETDSTLSNPSHGKDEKGLRSIKQEVLKIFRPQNYRRSSVDTQGTSSIEFILSTDAPFIQTSTGSVQFKPKDPSNEEDSDIFCERDSPNCDMLEGDVEGEEGLDEATVEASKIAKRLSQEQKYSS</sequence>